<dbReference type="RefSeq" id="WP_113281015.1">
    <property type="nucleotide sequence ID" value="NZ_JABUMX010000005.1"/>
</dbReference>
<evidence type="ECO:0000313" key="4">
    <source>
        <dbReference type="EMBL" id="NTS33314.1"/>
    </source>
</evidence>
<accession>A0A849VWZ6</accession>
<dbReference type="InterPro" id="IPR005656">
    <property type="entry name" value="MmgE_PrpD"/>
</dbReference>
<dbReference type="InterPro" id="IPR036148">
    <property type="entry name" value="MmgE/PrpD_sf"/>
</dbReference>
<organism evidence="4 5">
    <name type="scientific">Phyllobacterium pellucidum</name>
    <dbReference type="NCBI Taxonomy" id="2740464"/>
    <lineage>
        <taxon>Bacteria</taxon>
        <taxon>Pseudomonadati</taxon>
        <taxon>Pseudomonadota</taxon>
        <taxon>Alphaproteobacteria</taxon>
        <taxon>Hyphomicrobiales</taxon>
        <taxon>Phyllobacteriaceae</taxon>
        <taxon>Phyllobacterium</taxon>
    </lineage>
</organism>
<protein>
    <submittedName>
        <fullName evidence="4">MmgE/PrpD family protein</fullName>
    </submittedName>
</protein>
<dbReference type="GO" id="GO:0016829">
    <property type="term" value="F:lyase activity"/>
    <property type="evidence" value="ECO:0007669"/>
    <property type="project" value="InterPro"/>
</dbReference>
<feature type="domain" description="MmgE/PrpD N-terminal" evidence="2">
    <location>
        <begin position="15"/>
        <end position="249"/>
    </location>
</feature>
<comment type="similarity">
    <text evidence="1">Belongs to the PrpD family.</text>
</comment>
<proteinExistence type="inferred from homology"/>
<dbReference type="Gene3D" id="3.30.1330.120">
    <property type="entry name" value="2-methylcitrate dehydratase PrpD"/>
    <property type="match status" value="1"/>
</dbReference>
<gene>
    <name evidence="4" type="ORF">HQ945_18840</name>
</gene>
<dbReference type="InterPro" id="IPR042188">
    <property type="entry name" value="MmgE/PrpD_sf_2"/>
</dbReference>
<evidence type="ECO:0000259" key="2">
    <source>
        <dbReference type="Pfam" id="PF03972"/>
    </source>
</evidence>
<name>A0A849VWZ6_9HYPH</name>
<dbReference type="AlphaFoldDB" id="A0A849VWZ6"/>
<evidence type="ECO:0000256" key="1">
    <source>
        <dbReference type="ARBA" id="ARBA00006174"/>
    </source>
</evidence>
<dbReference type="EMBL" id="JABUMX010000005">
    <property type="protein sequence ID" value="NTS33314.1"/>
    <property type="molecule type" value="Genomic_DNA"/>
</dbReference>
<evidence type="ECO:0000313" key="5">
    <source>
        <dbReference type="Proteomes" id="UP000550508"/>
    </source>
</evidence>
<sequence>MNQTVPPVLPVAARLASFAAECTPPAAVDAVSRRLLFDIVGLAVAARGTDYVGAALASAVDAGSCTAFGHERQLGLYDAALVNGTAAHGEDFDDTFEGGPIHAGAVVVSAVLAIAERRGLDGRAAMRGIAVGAELMCRMSLVAPQATHKAGFHPTAIFGAPAAAAAVGAALGLGPDVIGRALGISGSLASGIIEYLADGSSTKRLHAGAAAQAGVRAALLAEAGFTGPISVFEGSHGMYRAFAPSKAPDFMPLLEGLGKQWIVETLAFKPYACGTMTQPFIDCAKKLAALGIGAEEIASIVCKVGEGTVHRLWEPLAEKQRPPNGYAGKFSTPYCMAVGFLDGEAGLGQFTDERVRDAAIRALAAKISYEINPADPYPSNFTGHLKAVLKDGTIHEFHQPYMRGGAREPLPDAEMESKFEANLRFGGLRERSIAALRASLEQIAAGGPIDLAGARA</sequence>
<dbReference type="SUPFAM" id="SSF103378">
    <property type="entry name" value="2-methylcitrate dehydratase PrpD"/>
    <property type="match status" value="1"/>
</dbReference>
<reference evidence="4 5" key="1">
    <citation type="submission" date="2020-05" db="EMBL/GenBank/DDBJ databases">
        <authorList>
            <person name="Kim M.K."/>
        </authorList>
    </citation>
    <scope>NUCLEOTIDE SEQUENCE [LARGE SCALE GENOMIC DNA]</scope>
    <source>
        <strain evidence="4 5">BT25</strain>
    </source>
</reference>
<keyword evidence="5" id="KW-1185">Reference proteome</keyword>
<dbReference type="Pfam" id="PF03972">
    <property type="entry name" value="MmgE_PrpD_N"/>
    <property type="match status" value="1"/>
</dbReference>
<dbReference type="InterPro" id="IPR042183">
    <property type="entry name" value="MmgE/PrpD_sf_1"/>
</dbReference>
<feature type="domain" description="MmgE/PrpD C-terminal" evidence="3">
    <location>
        <begin position="271"/>
        <end position="441"/>
    </location>
</feature>
<dbReference type="InterPro" id="IPR045336">
    <property type="entry name" value="MmgE_PrpD_N"/>
</dbReference>
<dbReference type="InterPro" id="IPR045337">
    <property type="entry name" value="MmgE_PrpD_C"/>
</dbReference>
<dbReference type="Gene3D" id="1.10.4100.10">
    <property type="entry name" value="2-methylcitrate dehydratase PrpD"/>
    <property type="match status" value="1"/>
</dbReference>
<dbReference type="Pfam" id="PF19305">
    <property type="entry name" value="MmgE_PrpD_C"/>
    <property type="match status" value="1"/>
</dbReference>
<evidence type="ECO:0000259" key="3">
    <source>
        <dbReference type="Pfam" id="PF19305"/>
    </source>
</evidence>
<dbReference type="PANTHER" id="PTHR16943:SF8">
    <property type="entry name" value="2-METHYLCITRATE DEHYDRATASE"/>
    <property type="match status" value="1"/>
</dbReference>
<dbReference type="Proteomes" id="UP000550508">
    <property type="component" value="Unassembled WGS sequence"/>
</dbReference>
<comment type="caution">
    <text evidence="4">The sequence shown here is derived from an EMBL/GenBank/DDBJ whole genome shotgun (WGS) entry which is preliminary data.</text>
</comment>
<dbReference type="PANTHER" id="PTHR16943">
    <property type="entry name" value="2-METHYLCITRATE DEHYDRATASE-RELATED"/>
    <property type="match status" value="1"/>
</dbReference>